<evidence type="ECO:0000256" key="6">
    <source>
        <dbReference type="ARBA" id="ARBA00022917"/>
    </source>
</evidence>
<keyword evidence="4 10" id="KW-0547">Nucleotide-binding</keyword>
<dbReference type="PANTHER" id="PTHR43326:SF1">
    <property type="entry name" value="METHIONINE--TRNA LIGASE, MITOCHONDRIAL"/>
    <property type="match status" value="1"/>
</dbReference>
<gene>
    <name evidence="12" type="ORF">PV10_02757</name>
</gene>
<evidence type="ECO:0000256" key="9">
    <source>
        <dbReference type="ARBA" id="ARBA00068817"/>
    </source>
</evidence>
<dbReference type="STRING" id="212818.A0A0D1WZY3"/>
<dbReference type="Proteomes" id="UP000054302">
    <property type="component" value="Unassembled WGS sequence"/>
</dbReference>
<evidence type="ECO:0000256" key="3">
    <source>
        <dbReference type="ARBA" id="ARBA00022598"/>
    </source>
</evidence>
<dbReference type="PRINTS" id="PR01041">
    <property type="entry name" value="TRNASYNTHMET"/>
</dbReference>
<comment type="catalytic activity">
    <reaction evidence="8">
        <text>tRNA(Met) + L-methionine + ATP = L-methionyl-tRNA(Met) + AMP + diphosphate</text>
        <dbReference type="Rhea" id="RHEA:13481"/>
        <dbReference type="Rhea" id="RHEA-COMP:9667"/>
        <dbReference type="Rhea" id="RHEA-COMP:9698"/>
        <dbReference type="ChEBI" id="CHEBI:30616"/>
        <dbReference type="ChEBI" id="CHEBI:33019"/>
        <dbReference type="ChEBI" id="CHEBI:57844"/>
        <dbReference type="ChEBI" id="CHEBI:78442"/>
        <dbReference type="ChEBI" id="CHEBI:78530"/>
        <dbReference type="ChEBI" id="CHEBI:456215"/>
        <dbReference type="EC" id="6.1.1.10"/>
    </reaction>
</comment>
<dbReference type="InterPro" id="IPR023457">
    <property type="entry name" value="Met-tRNA_synth_2"/>
</dbReference>
<feature type="domain" description="Methionyl/Leucyl tRNA synthetase" evidence="11">
    <location>
        <begin position="54"/>
        <end position="421"/>
    </location>
</feature>
<evidence type="ECO:0000256" key="1">
    <source>
        <dbReference type="ARBA" id="ARBA00005594"/>
    </source>
</evidence>
<dbReference type="VEuPathDB" id="FungiDB:PV10_02757"/>
<dbReference type="InterPro" id="IPR014758">
    <property type="entry name" value="Met-tRNA_synth"/>
</dbReference>
<dbReference type="EC" id="6.1.1.10" evidence="2"/>
<organism evidence="12 13">
    <name type="scientific">Exophiala mesophila</name>
    <name type="common">Black yeast-like fungus</name>
    <dbReference type="NCBI Taxonomy" id="212818"/>
    <lineage>
        <taxon>Eukaryota</taxon>
        <taxon>Fungi</taxon>
        <taxon>Dikarya</taxon>
        <taxon>Ascomycota</taxon>
        <taxon>Pezizomycotina</taxon>
        <taxon>Eurotiomycetes</taxon>
        <taxon>Chaetothyriomycetidae</taxon>
        <taxon>Chaetothyriales</taxon>
        <taxon>Herpotrichiellaceae</taxon>
        <taxon>Exophiala</taxon>
    </lineage>
</organism>
<dbReference type="OrthoDB" id="24670at2759"/>
<dbReference type="RefSeq" id="XP_016226629.1">
    <property type="nucleotide sequence ID" value="XM_016367111.1"/>
</dbReference>
<evidence type="ECO:0000256" key="2">
    <source>
        <dbReference type="ARBA" id="ARBA00012838"/>
    </source>
</evidence>
<evidence type="ECO:0000313" key="12">
    <source>
        <dbReference type="EMBL" id="KIV95055.1"/>
    </source>
</evidence>
<dbReference type="Pfam" id="PF09334">
    <property type="entry name" value="tRNA-synt_1g"/>
    <property type="match status" value="1"/>
</dbReference>
<dbReference type="EMBL" id="KN847521">
    <property type="protein sequence ID" value="KIV95055.1"/>
    <property type="molecule type" value="Genomic_DNA"/>
</dbReference>
<dbReference type="GO" id="GO:0004825">
    <property type="term" value="F:methionine-tRNA ligase activity"/>
    <property type="evidence" value="ECO:0007669"/>
    <property type="project" value="UniProtKB-EC"/>
</dbReference>
<dbReference type="SUPFAM" id="SSF47323">
    <property type="entry name" value="Anticodon-binding domain of a subclass of class I aminoacyl-tRNA synthetases"/>
    <property type="match status" value="1"/>
</dbReference>
<dbReference type="InterPro" id="IPR014729">
    <property type="entry name" value="Rossmann-like_a/b/a_fold"/>
</dbReference>
<evidence type="ECO:0000313" key="13">
    <source>
        <dbReference type="Proteomes" id="UP000054302"/>
    </source>
</evidence>
<evidence type="ECO:0000256" key="7">
    <source>
        <dbReference type="ARBA" id="ARBA00023146"/>
    </source>
</evidence>
<dbReference type="CDD" id="cd00814">
    <property type="entry name" value="MetRS_core"/>
    <property type="match status" value="1"/>
</dbReference>
<keyword evidence="6 10" id="KW-0648">Protein biosynthesis</keyword>
<dbReference type="NCBIfam" id="TIGR00398">
    <property type="entry name" value="metG"/>
    <property type="match status" value="1"/>
</dbReference>
<reference evidence="12 13" key="1">
    <citation type="submission" date="2015-01" db="EMBL/GenBank/DDBJ databases">
        <title>The Genome Sequence of Exophiala mesophila CBS40295.</title>
        <authorList>
            <consortium name="The Broad Institute Genomics Platform"/>
            <person name="Cuomo C."/>
            <person name="de Hoog S."/>
            <person name="Gorbushina A."/>
            <person name="Stielow B."/>
            <person name="Teixiera M."/>
            <person name="Abouelleil A."/>
            <person name="Chapman S.B."/>
            <person name="Priest M."/>
            <person name="Young S.K."/>
            <person name="Wortman J."/>
            <person name="Nusbaum C."/>
            <person name="Birren B."/>
        </authorList>
    </citation>
    <scope>NUCLEOTIDE SEQUENCE [LARGE SCALE GENOMIC DNA]</scope>
    <source>
        <strain evidence="12 13">CBS 40295</strain>
    </source>
</reference>
<dbReference type="HOGENOM" id="CLU_009710_9_0_1"/>
<evidence type="ECO:0000256" key="4">
    <source>
        <dbReference type="ARBA" id="ARBA00022741"/>
    </source>
</evidence>
<dbReference type="GO" id="GO:0005739">
    <property type="term" value="C:mitochondrion"/>
    <property type="evidence" value="ECO:0007669"/>
    <property type="project" value="UniProtKB-ARBA"/>
</dbReference>
<proteinExistence type="inferred from homology"/>
<evidence type="ECO:0000256" key="5">
    <source>
        <dbReference type="ARBA" id="ARBA00022840"/>
    </source>
</evidence>
<dbReference type="GO" id="GO:0005524">
    <property type="term" value="F:ATP binding"/>
    <property type="evidence" value="ECO:0007669"/>
    <property type="project" value="UniProtKB-KW"/>
</dbReference>
<evidence type="ECO:0000256" key="8">
    <source>
        <dbReference type="ARBA" id="ARBA00047364"/>
    </source>
</evidence>
<dbReference type="GeneID" id="27320602"/>
<dbReference type="InterPro" id="IPR015413">
    <property type="entry name" value="Methionyl/Leucyl_tRNA_Synth"/>
</dbReference>
<dbReference type="Gene3D" id="1.10.730.10">
    <property type="entry name" value="Isoleucyl-tRNA Synthetase, Domain 1"/>
    <property type="match status" value="1"/>
</dbReference>
<keyword evidence="5 10" id="KW-0067">ATP-binding</keyword>
<dbReference type="InterPro" id="IPR033911">
    <property type="entry name" value="MetRS_core"/>
</dbReference>
<accession>A0A0D1WZY3</accession>
<keyword evidence="13" id="KW-1185">Reference proteome</keyword>
<evidence type="ECO:0000259" key="11">
    <source>
        <dbReference type="Pfam" id="PF09334"/>
    </source>
</evidence>
<dbReference type="AlphaFoldDB" id="A0A0D1WZY3"/>
<dbReference type="PANTHER" id="PTHR43326">
    <property type="entry name" value="METHIONYL-TRNA SYNTHETASE"/>
    <property type="match status" value="1"/>
</dbReference>
<protein>
    <recommendedName>
        <fullName evidence="9">Probable methionine--tRNA ligase, mitochondrial</fullName>
        <ecNumber evidence="2">6.1.1.10</ecNumber>
    </recommendedName>
</protein>
<dbReference type="Gene3D" id="3.40.50.620">
    <property type="entry name" value="HUPs"/>
    <property type="match status" value="1"/>
</dbReference>
<dbReference type="OMA" id="MDTQAFC"/>
<dbReference type="SUPFAM" id="SSF52374">
    <property type="entry name" value="Nucleotidylyl transferase"/>
    <property type="match status" value="1"/>
</dbReference>
<sequence>MVNLEHRARSFFLQCRASVQSSHLCRYPSTHSFTRRALSVSAPLREDLSGQKPYYVTSPIFYVNAAPHAGHLYTLVLTDVLKRWNKLLGNHKATLLTGTDEHGMKIQKAAEKANVDAQTLCDQNSQQFKSLCQVANIDYDRFIRTTDSDHKAAVDHFWRELNHAGYIYESKHEGWYSVSDETFYPESQIRHVLDPSTGKTKYVSAETGKDVEWTMETNYHFKLSQFQDRLLQHYREHPDAIVPQQRMNYIMKEIQSGLKDLSISRPSWRLNWGIRVPGDDSQTVYVWLDALLNYITMAGYPLKDTKSPDSIWPPDCQVIGKDIIRFHTIYWPAFLMALNLPLPKRFLTHAHWTMNSEKMSKSTGNVVNPFYAIERFGVDPIRFYMVHEGGIVDDASYDNQYIAENYNTILRNNMGNLLSRVFYSQRFGVREAVQLFANDTGFKVDMAYNEPPEWARNKHASLMSGIIAHRELLATTADQARAAMDIPNPRVAVQGIAQVISLTNKFFHNSIPWKYCQSKDAKLRRLAQMTVYLSAESVRIVSILLQPFMPGQMQKALDMMGVLESNRTFQYARLGADLDYGTEAFAPTPETPRAPELFPKLVSSF</sequence>
<dbReference type="InterPro" id="IPR009080">
    <property type="entry name" value="tRNAsynth_Ia_anticodon-bd"/>
</dbReference>
<dbReference type="GO" id="GO:0006431">
    <property type="term" value="P:methionyl-tRNA aminoacylation"/>
    <property type="evidence" value="ECO:0007669"/>
    <property type="project" value="InterPro"/>
</dbReference>
<evidence type="ECO:0000256" key="10">
    <source>
        <dbReference type="RuleBase" id="RU363039"/>
    </source>
</evidence>
<dbReference type="Gene3D" id="2.170.220.10">
    <property type="match status" value="1"/>
</dbReference>
<keyword evidence="3 10" id="KW-0436">Ligase</keyword>
<dbReference type="FunFam" id="2.170.220.10:FF:000001">
    <property type="entry name" value="methionine--tRNA ligase, mitochondrial"/>
    <property type="match status" value="1"/>
</dbReference>
<comment type="similarity">
    <text evidence="1 10">Belongs to the class-I aminoacyl-tRNA synthetase family.</text>
</comment>
<keyword evidence="7 10" id="KW-0030">Aminoacyl-tRNA synthetase</keyword>
<name>A0A0D1WZY3_EXOME</name>